<dbReference type="Proteomes" id="UP000763557">
    <property type="component" value="Unassembled WGS sequence"/>
</dbReference>
<dbReference type="InterPro" id="IPR050627">
    <property type="entry name" value="Nitroreductase/BluB"/>
</dbReference>
<evidence type="ECO:0000313" key="6">
    <source>
        <dbReference type="Proteomes" id="UP000763557"/>
    </source>
</evidence>
<dbReference type="PANTHER" id="PTHR23026">
    <property type="entry name" value="NADPH NITROREDUCTASE"/>
    <property type="match status" value="1"/>
</dbReference>
<keyword evidence="1" id="KW-0285">Flavoprotein</keyword>
<dbReference type="RefSeq" id="WP_173138546.1">
    <property type="nucleotide sequence ID" value="NZ_CBCSGW010000029.1"/>
</dbReference>
<accession>A0ABX2FDI9</accession>
<evidence type="ECO:0000313" key="5">
    <source>
        <dbReference type="EMBL" id="NRN68926.1"/>
    </source>
</evidence>
<proteinExistence type="predicted"/>
<keyword evidence="6" id="KW-1185">Reference proteome</keyword>
<feature type="domain" description="Nitroreductase" evidence="4">
    <location>
        <begin position="8"/>
        <end position="157"/>
    </location>
</feature>
<evidence type="ECO:0000256" key="3">
    <source>
        <dbReference type="ARBA" id="ARBA00023002"/>
    </source>
</evidence>
<dbReference type="EMBL" id="JAAATY010000023">
    <property type="protein sequence ID" value="NRN68926.1"/>
    <property type="molecule type" value="Genomic_DNA"/>
</dbReference>
<evidence type="ECO:0000256" key="1">
    <source>
        <dbReference type="ARBA" id="ARBA00022630"/>
    </source>
</evidence>
<dbReference type="PANTHER" id="PTHR23026:SF90">
    <property type="entry name" value="IODOTYROSINE DEIODINASE 1"/>
    <property type="match status" value="1"/>
</dbReference>
<dbReference type="Pfam" id="PF00881">
    <property type="entry name" value="Nitroreductase"/>
    <property type="match status" value="1"/>
</dbReference>
<organism evidence="5 6">
    <name type="scientific">Kibdelosporangium persicum</name>
    <dbReference type="NCBI Taxonomy" id="2698649"/>
    <lineage>
        <taxon>Bacteria</taxon>
        <taxon>Bacillati</taxon>
        <taxon>Actinomycetota</taxon>
        <taxon>Actinomycetes</taxon>
        <taxon>Pseudonocardiales</taxon>
        <taxon>Pseudonocardiaceae</taxon>
        <taxon>Kibdelosporangium</taxon>
    </lineage>
</organism>
<comment type="caution">
    <text evidence="5">The sequence shown here is derived from an EMBL/GenBank/DDBJ whole genome shotgun (WGS) entry which is preliminary data.</text>
</comment>
<dbReference type="Gene3D" id="3.40.109.10">
    <property type="entry name" value="NADH Oxidase"/>
    <property type="match status" value="1"/>
</dbReference>
<dbReference type="InterPro" id="IPR000415">
    <property type="entry name" value="Nitroreductase-like"/>
</dbReference>
<protein>
    <submittedName>
        <fullName evidence="5">Nitroreductase</fullName>
    </submittedName>
</protein>
<keyword evidence="3" id="KW-0560">Oxidoreductase</keyword>
<dbReference type="InterPro" id="IPR029479">
    <property type="entry name" value="Nitroreductase"/>
</dbReference>
<sequence length="178" mass="18823">MELHDAIRGSRPVRKFKPTPVPRELMAQVMAQTAGGPTCGDDIQHEFVVTRGAARARIQEAVIDDIEVIRRVCGTRPADFYLDFGGAPVLVFAYAGKLPDGRDDTLSVGMALQNMFLGAHAAGLATAWAALPPGNSTARGAGFADNGKTLVGIVPVGFPDEAPALGARDDGHVRWIGY</sequence>
<keyword evidence="2" id="KW-0288">FMN</keyword>
<evidence type="ECO:0000256" key="2">
    <source>
        <dbReference type="ARBA" id="ARBA00022643"/>
    </source>
</evidence>
<gene>
    <name evidence="5" type="ORF">GC106_61820</name>
</gene>
<dbReference type="SUPFAM" id="SSF55469">
    <property type="entry name" value="FMN-dependent nitroreductase-like"/>
    <property type="match status" value="1"/>
</dbReference>
<evidence type="ECO:0000259" key="4">
    <source>
        <dbReference type="Pfam" id="PF00881"/>
    </source>
</evidence>
<name>A0ABX2FDI9_9PSEU</name>
<reference evidence="5 6" key="1">
    <citation type="submission" date="2020-01" db="EMBL/GenBank/DDBJ databases">
        <title>Kibdelosporangium persica a novel Actinomycetes from a hot desert in Iran.</title>
        <authorList>
            <person name="Safaei N."/>
            <person name="Zaburannyi N."/>
            <person name="Mueller R."/>
            <person name="Wink J."/>
        </authorList>
    </citation>
    <scope>NUCLEOTIDE SEQUENCE [LARGE SCALE GENOMIC DNA]</scope>
    <source>
        <strain evidence="5 6">4NS15</strain>
    </source>
</reference>